<keyword evidence="1" id="KW-1185">Reference proteome</keyword>
<dbReference type="RefSeq" id="XP_075081030.1">
    <property type="nucleotide sequence ID" value="XM_075224929.1"/>
</dbReference>
<name>A0AC58S7V3_TOBAC</name>
<gene>
    <name evidence="2" type="primary">LOC142166245</name>
</gene>
<sequence length="1086" mass="124479">MRENIIRWNIRGLNDESKRSTIKALIQKWKLDILCLQETKTQTCSMAIARQIRDSRWVEWTELKASGNRGWARGENSLHASRIDRFLISSEWNDLFGSVQQLALPRVVSDHRPIALESGDWTSEPSYLKFENMWLQHEGFCDMTKEWWQGYMVNGSPDFLLPQKLKLLKKDLAIWNWESYGKISTRPNKDILQVGEDIIEEKEQIKRVILDFYQDLYSENETWRPSCTFEGLGCLNNEEKDALEVAFEEEEVLDAINSCAPDKSPGPNNFTLAFYQRCWDTVKLDDAPCNFYVLDAINSCAPDKSPGPDGFTLAFYQRCWDTVKLDVMGTFNHFQRNCHMVKSFNASFIALIPKSKGAIELKDFRPISLTSSVYKIVAKVLTRDLKRQITDVALIANEVLDWRQQNGEHGVLFKLDIEKTFDKINWQSPAGFSSPERGIRQGDSLSPFLFILAMEGLSIMVEKAKQMHWMQGFDVGNNSSLTVLVCHLLFADDTLIFCGAEKSQIKYLNLTLLIFEALSGMHINMSKSVIYHVNVIPELEMLKAKATESLLFELSLGASISRGSFEALGNFDASRLLGSCGSFVLYCCPFNCRLKAKATESLLFKLSLGASIAGVLSKLLGTLTHRGYWVLVDLLFFIVVRLTGNNKNRKFHLVKWAKVTLPKSLRGLRVKDLALHSKSMLNGIGGIIRKELVSGRRLFKLNMAVKITGVPILLDLTMDMGCGRNWEVNSWNPSLRRNLNDWEFDDLVALLGSLHNSSTITPGRDKLRWGSSRSGAYSVRASYQTLSFRKEMIDQLPWKLIWRTKMPPKVSVFCWITLNGACLTHDKLIRRGFQLASRFHMCQSNSETINHLFLHCPVVTDIWSMFLSLFEFRWTMPCSVKEVFVSWSSWKVEKSIKKIWSMVSAAILWCLWTEKNQRCFDGISSTGYLLSEGDGFTISFCWSLTYSEVKNGGAMVLRLKRVKVEDERERERDNRYGALVLHHETFLRYRDELSQLEAEVKELAEKRDMYKLLSEQREGEIKNLRDELDAAQKEHAALVEQVKNFEVSDDELCMANNGQNPQVQQKLDRINQLRAEMDKVKAMAEV</sequence>
<evidence type="ECO:0000313" key="2">
    <source>
        <dbReference type="RefSeq" id="XP_075081030.1"/>
    </source>
</evidence>
<protein>
    <submittedName>
        <fullName evidence="2">Uncharacterized protein LOC142166245</fullName>
    </submittedName>
</protein>
<reference evidence="1" key="1">
    <citation type="journal article" date="2014" name="Nat. Commun.">
        <title>The tobacco genome sequence and its comparison with those of tomato and potato.</title>
        <authorList>
            <person name="Sierro N."/>
            <person name="Battey J.N."/>
            <person name="Ouadi S."/>
            <person name="Bakaher N."/>
            <person name="Bovet L."/>
            <person name="Willig A."/>
            <person name="Goepfert S."/>
            <person name="Peitsch M.C."/>
            <person name="Ivanov N.V."/>
        </authorList>
    </citation>
    <scope>NUCLEOTIDE SEQUENCE [LARGE SCALE GENOMIC DNA]</scope>
</reference>
<evidence type="ECO:0000313" key="1">
    <source>
        <dbReference type="Proteomes" id="UP000790787"/>
    </source>
</evidence>
<accession>A0AC58S7V3</accession>
<dbReference type="Proteomes" id="UP000790787">
    <property type="component" value="Chromosome 2"/>
</dbReference>
<organism evidence="1 2">
    <name type="scientific">Nicotiana tabacum</name>
    <name type="common">Common tobacco</name>
    <dbReference type="NCBI Taxonomy" id="4097"/>
    <lineage>
        <taxon>Eukaryota</taxon>
        <taxon>Viridiplantae</taxon>
        <taxon>Streptophyta</taxon>
        <taxon>Embryophyta</taxon>
        <taxon>Tracheophyta</taxon>
        <taxon>Spermatophyta</taxon>
        <taxon>Magnoliopsida</taxon>
        <taxon>eudicotyledons</taxon>
        <taxon>Gunneridae</taxon>
        <taxon>Pentapetalae</taxon>
        <taxon>asterids</taxon>
        <taxon>lamiids</taxon>
        <taxon>Solanales</taxon>
        <taxon>Solanaceae</taxon>
        <taxon>Nicotianoideae</taxon>
        <taxon>Nicotianeae</taxon>
        <taxon>Nicotiana</taxon>
    </lineage>
</organism>
<proteinExistence type="predicted"/>
<reference evidence="2" key="2">
    <citation type="submission" date="2025-08" db="UniProtKB">
        <authorList>
            <consortium name="RefSeq"/>
        </authorList>
    </citation>
    <scope>IDENTIFICATION</scope>
    <source>
        <tissue evidence="2">Leaf</tissue>
    </source>
</reference>